<keyword evidence="8 12" id="KW-0457">Lysine biosynthesis</keyword>
<dbReference type="NCBIfam" id="TIGR00674">
    <property type="entry name" value="dapA"/>
    <property type="match status" value="1"/>
</dbReference>
<sequence>MKELVGTGVALVTPFKADLSVDTTALQNIVEYNIASGINYLVVLGTTGEPATLTAEEKQLVIDTVVKVNAGRLPLVLGVGGNNTMAVVAELKERDLSPFAAVLSVSPYYNKPTQEGIYQHFKAISLASPKPIIVYNVPGRTGSNMLASTTVRLAKDFANIVAIKEACGDMVQILSIIKDKPADFMVISGDDFTALSTVLAGGSGVISVIGQGLPAEFSKIISLGLNNNAADAHLLYSELHDSIDYIFREGNPAGIKTIFENLGLSTAKVRLPLMEATPELKAIINDFMRTFKKELA</sequence>
<proteinExistence type="inferred from homology"/>
<reference evidence="17" key="1">
    <citation type="submission" date="2016-11" db="EMBL/GenBank/DDBJ databases">
        <authorList>
            <person name="Varghese N."/>
            <person name="Submissions S."/>
        </authorList>
    </citation>
    <scope>NUCLEOTIDE SEQUENCE [LARGE SCALE GENOMIC DNA]</scope>
    <source>
        <strain evidence="17">DSM 24786</strain>
    </source>
</reference>
<keyword evidence="5 12" id="KW-0963">Cytoplasm</keyword>
<comment type="similarity">
    <text evidence="3 12 13">Belongs to the DapA family.</text>
</comment>
<comment type="function">
    <text evidence="1 12">Catalyzes the condensation of (S)-aspartate-beta-semialdehyde [(S)-ASA] and pyruvate to 4-hydroxy-tetrahydrodipicolinate (HTPA).</text>
</comment>
<comment type="caution">
    <text evidence="12">Was originally thought to be a dihydrodipicolinate synthase (DHDPS), catalyzing the condensation of (S)-aspartate-beta-semialdehyde [(S)-ASA] and pyruvate to dihydrodipicolinate (DHDP). However, it was shown in E.coli that the product of the enzymatic reaction is not dihydrodipicolinate but in fact (4S)-4-hydroxy-2,3,4,5-tetrahydro-(2S)-dipicolinic acid (HTPA), and that the consecutive dehydration reaction leading to DHDP is not spontaneous but catalyzed by DapB.</text>
</comment>
<evidence type="ECO:0000256" key="14">
    <source>
        <dbReference type="PIRSR" id="PIRSR001365-1"/>
    </source>
</evidence>
<dbReference type="EC" id="4.3.3.7" evidence="4 12"/>
<evidence type="ECO:0000256" key="13">
    <source>
        <dbReference type="PIRNR" id="PIRNR001365"/>
    </source>
</evidence>
<accession>A0A1K1MVH5</accession>
<dbReference type="PANTHER" id="PTHR12128:SF66">
    <property type="entry name" value="4-HYDROXY-2-OXOGLUTARATE ALDOLASE, MITOCHONDRIAL"/>
    <property type="match status" value="1"/>
</dbReference>
<dbReference type="GO" id="GO:0005829">
    <property type="term" value="C:cytosol"/>
    <property type="evidence" value="ECO:0007669"/>
    <property type="project" value="TreeGrafter"/>
</dbReference>
<comment type="subcellular location">
    <subcellularLocation>
        <location evidence="12">Cytoplasm</location>
    </subcellularLocation>
</comment>
<keyword evidence="10 12" id="KW-0704">Schiff base</keyword>
<dbReference type="InterPro" id="IPR013785">
    <property type="entry name" value="Aldolase_TIM"/>
</dbReference>
<evidence type="ECO:0000256" key="5">
    <source>
        <dbReference type="ARBA" id="ARBA00022490"/>
    </source>
</evidence>
<dbReference type="GO" id="GO:0019877">
    <property type="term" value="P:diaminopimelate biosynthetic process"/>
    <property type="evidence" value="ECO:0007669"/>
    <property type="project" value="UniProtKB-UniRule"/>
</dbReference>
<evidence type="ECO:0000256" key="7">
    <source>
        <dbReference type="ARBA" id="ARBA00022915"/>
    </source>
</evidence>
<evidence type="ECO:0000256" key="15">
    <source>
        <dbReference type="PIRSR" id="PIRSR001365-2"/>
    </source>
</evidence>
<dbReference type="InterPro" id="IPR020625">
    <property type="entry name" value="Schiff_base-form_aldolases_AS"/>
</dbReference>
<evidence type="ECO:0000256" key="6">
    <source>
        <dbReference type="ARBA" id="ARBA00022605"/>
    </source>
</evidence>
<evidence type="ECO:0000256" key="4">
    <source>
        <dbReference type="ARBA" id="ARBA00012086"/>
    </source>
</evidence>
<dbReference type="PIRSF" id="PIRSF001365">
    <property type="entry name" value="DHDPS"/>
    <property type="match status" value="1"/>
</dbReference>
<dbReference type="InterPro" id="IPR005263">
    <property type="entry name" value="DapA"/>
</dbReference>
<dbReference type="OrthoDB" id="9782828at2"/>
<feature type="site" description="Part of a proton relay during catalysis" evidence="12">
    <location>
        <position position="109"/>
    </location>
</feature>
<name>A0A1K1MVH5_9FLAO</name>
<dbReference type="PROSITE" id="PS00666">
    <property type="entry name" value="DHDPS_2"/>
    <property type="match status" value="1"/>
</dbReference>
<dbReference type="PRINTS" id="PR00146">
    <property type="entry name" value="DHPICSNTHASE"/>
</dbReference>
<dbReference type="Gene3D" id="3.20.20.70">
    <property type="entry name" value="Aldolase class I"/>
    <property type="match status" value="1"/>
</dbReference>
<dbReference type="GO" id="GO:0009089">
    <property type="term" value="P:lysine biosynthetic process via diaminopimelate"/>
    <property type="evidence" value="ECO:0007669"/>
    <property type="project" value="UniProtKB-UniRule"/>
</dbReference>
<dbReference type="AlphaFoldDB" id="A0A1K1MVH5"/>
<evidence type="ECO:0000313" key="16">
    <source>
        <dbReference type="EMBL" id="SFW27111.1"/>
    </source>
</evidence>
<comment type="pathway">
    <text evidence="2 12">Amino-acid biosynthesis; L-lysine biosynthesis via DAP pathway; (S)-tetrahydrodipicolinate from L-aspartate: step 3/4.</text>
</comment>
<dbReference type="Pfam" id="PF00701">
    <property type="entry name" value="DHDPS"/>
    <property type="match status" value="1"/>
</dbReference>
<keyword evidence="7 12" id="KW-0220">Diaminopimelate biosynthesis</keyword>
<dbReference type="PANTHER" id="PTHR12128">
    <property type="entry name" value="DIHYDRODIPICOLINATE SYNTHASE"/>
    <property type="match status" value="1"/>
</dbReference>
<evidence type="ECO:0000256" key="3">
    <source>
        <dbReference type="ARBA" id="ARBA00007592"/>
    </source>
</evidence>
<keyword evidence="17" id="KW-1185">Reference proteome</keyword>
<evidence type="ECO:0000256" key="2">
    <source>
        <dbReference type="ARBA" id="ARBA00005120"/>
    </source>
</evidence>
<evidence type="ECO:0000256" key="9">
    <source>
        <dbReference type="ARBA" id="ARBA00023239"/>
    </source>
</evidence>
<evidence type="ECO:0000256" key="1">
    <source>
        <dbReference type="ARBA" id="ARBA00003294"/>
    </source>
</evidence>
<dbReference type="EMBL" id="FPIY01000001">
    <property type="protein sequence ID" value="SFW27111.1"/>
    <property type="molecule type" value="Genomic_DNA"/>
</dbReference>
<feature type="active site" description="Schiff-base intermediate with substrate" evidence="12 14">
    <location>
        <position position="164"/>
    </location>
</feature>
<protein>
    <recommendedName>
        <fullName evidence="4 12">4-hydroxy-tetrahydrodipicolinate synthase</fullName>
        <shortName evidence="12">HTPA synthase</shortName>
        <ecNumber evidence="4 12">4.3.3.7</ecNumber>
    </recommendedName>
</protein>
<dbReference type="UniPathway" id="UPA00034">
    <property type="reaction ID" value="UER00017"/>
</dbReference>
<dbReference type="SUPFAM" id="SSF51569">
    <property type="entry name" value="Aldolase"/>
    <property type="match status" value="1"/>
</dbReference>
<comment type="subunit">
    <text evidence="12">Homotetramer; dimer of dimers.</text>
</comment>
<dbReference type="Proteomes" id="UP000183257">
    <property type="component" value="Unassembled WGS sequence"/>
</dbReference>
<dbReference type="CDD" id="cd00950">
    <property type="entry name" value="DHDPS"/>
    <property type="match status" value="1"/>
</dbReference>
<feature type="site" description="Part of a proton relay during catalysis" evidence="12">
    <location>
        <position position="46"/>
    </location>
</feature>
<dbReference type="GO" id="GO:0008840">
    <property type="term" value="F:4-hydroxy-tetrahydrodipicolinate synthase activity"/>
    <property type="evidence" value="ECO:0007669"/>
    <property type="project" value="UniProtKB-UniRule"/>
</dbReference>
<comment type="catalytic activity">
    <reaction evidence="11 12">
        <text>L-aspartate 4-semialdehyde + pyruvate = (2S,4S)-4-hydroxy-2,3,4,5-tetrahydrodipicolinate + H2O + H(+)</text>
        <dbReference type="Rhea" id="RHEA:34171"/>
        <dbReference type="ChEBI" id="CHEBI:15361"/>
        <dbReference type="ChEBI" id="CHEBI:15377"/>
        <dbReference type="ChEBI" id="CHEBI:15378"/>
        <dbReference type="ChEBI" id="CHEBI:67139"/>
        <dbReference type="ChEBI" id="CHEBI:537519"/>
        <dbReference type="EC" id="4.3.3.7"/>
    </reaction>
</comment>
<keyword evidence="6 12" id="KW-0028">Amino-acid biosynthesis</keyword>
<feature type="binding site" evidence="12 15">
    <location>
        <position position="206"/>
    </location>
    <ligand>
        <name>pyruvate</name>
        <dbReference type="ChEBI" id="CHEBI:15361"/>
    </ligand>
</feature>
<feature type="binding site" evidence="12 15">
    <location>
        <position position="47"/>
    </location>
    <ligand>
        <name>pyruvate</name>
        <dbReference type="ChEBI" id="CHEBI:15361"/>
    </ligand>
</feature>
<dbReference type="RefSeq" id="WP_072302596.1">
    <property type="nucleotide sequence ID" value="NZ_FPIY01000001.1"/>
</dbReference>
<evidence type="ECO:0000256" key="12">
    <source>
        <dbReference type="HAMAP-Rule" id="MF_00418"/>
    </source>
</evidence>
<dbReference type="SMART" id="SM01130">
    <property type="entry name" value="DHDPS"/>
    <property type="match status" value="1"/>
</dbReference>
<gene>
    <name evidence="12" type="primary">dapA</name>
    <name evidence="16" type="ORF">SAMN05660313_00954</name>
</gene>
<feature type="active site" description="Proton donor/acceptor" evidence="12 14">
    <location>
        <position position="135"/>
    </location>
</feature>
<evidence type="ECO:0000256" key="8">
    <source>
        <dbReference type="ARBA" id="ARBA00023154"/>
    </source>
</evidence>
<keyword evidence="9 12" id="KW-0456">Lyase</keyword>
<evidence type="ECO:0000313" key="17">
    <source>
        <dbReference type="Proteomes" id="UP000183257"/>
    </source>
</evidence>
<evidence type="ECO:0000256" key="11">
    <source>
        <dbReference type="ARBA" id="ARBA00047836"/>
    </source>
</evidence>
<organism evidence="16 17">
    <name type="scientific">Cellulophaga fucicola</name>
    <dbReference type="NCBI Taxonomy" id="76595"/>
    <lineage>
        <taxon>Bacteria</taxon>
        <taxon>Pseudomonadati</taxon>
        <taxon>Bacteroidota</taxon>
        <taxon>Flavobacteriia</taxon>
        <taxon>Flavobacteriales</taxon>
        <taxon>Flavobacteriaceae</taxon>
        <taxon>Cellulophaga</taxon>
    </lineage>
</organism>
<dbReference type="STRING" id="76595.SAMN05660313_00954"/>
<dbReference type="HAMAP" id="MF_00418">
    <property type="entry name" value="DapA"/>
    <property type="match status" value="1"/>
</dbReference>
<evidence type="ECO:0000256" key="10">
    <source>
        <dbReference type="ARBA" id="ARBA00023270"/>
    </source>
</evidence>
<dbReference type="InterPro" id="IPR002220">
    <property type="entry name" value="DapA-like"/>
</dbReference>